<dbReference type="EMBL" id="LVEO01000026">
    <property type="protein sequence ID" value="OCB69088.1"/>
    <property type="molecule type" value="Genomic_DNA"/>
</dbReference>
<dbReference type="InterPro" id="IPR029044">
    <property type="entry name" value="Nucleotide-diphossugar_trans"/>
</dbReference>
<keyword evidence="2" id="KW-0808">Transferase</keyword>
<dbReference type="PANTHER" id="PTHR22916:SF3">
    <property type="entry name" value="UDP-GLCNAC:BETAGAL BETA-1,3-N-ACETYLGLUCOSAMINYLTRANSFERASE-LIKE PROTEIN 1"/>
    <property type="match status" value="1"/>
</dbReference>
<dbReference type="RefSeq" id="WP_066329317.1">
    <property type="nucleotide sequence ID" value="NZ_LVEO01000026.1"/>
</dbReference>
<dbReference type="Proteomes" id="UP000321579">
    <property type="component" value="Unassembled WGS sequence"/>
</dbReference>
<feature type="domain" description="Glycosyltransferase 2-like" evidence="1">
    <location>
        <begin position="8"/>
        <end position="149"/>
    </location>
</feature>
<evidence type="ECO:0000259" key="1">
    <source>
        <dbReference type="Pfam" id="PF00535"/>
    </source>
</evidence>
<evidence type="ECO:0000313" key="2">
    <source>
        <dbReference type="EMBL" id="GEL11985.1"/>
    </source>
</evidence>
<gene>
    <name evidence="3" type="ORF">FBGL_13730</name>
    <name evidence="2" type="ORF">FGL01_27240</name>
</gene>
<evidence type="ECO:0000313" key="4">
    <source>
        <dbReference type="Proteomes" id="UP000093226"/>
    </source>
</evidence>
<dbReference type="EMBL" id="BJVF01000007">
    <property type="protein sequence ID" value="GEL11985.1"/>
    <property type="molecule type" value="Genomic_DNA"/>
</dbReference>
<dbReference type="SUPFAM" id="SSF53448">
    <property type="entry name" value="Nucleotide-diphospho-sugar transferases"/>
    <property type="match status" value="1"/>
</dbReference>
<reference evidence="2 5" key="3">
    <citation type="submission" date="2019-07" db="EMBL/GenBank/DDBJ databases">
        <title>Whole genome shotgun sequence of Flavobacterium glycines NBRC 105008.</title>
        <authorList>
            <person name="Hosoyama A."/>
            <person name="Uohara A."/>
            <person name="Ohji S."/>
            <person name="Ichikawa N."/>
        </authorList>
    </citation>
    <scope>NUCLEOTIDE SEQUENCE [LARGE SCALE GENOMIC DNA]</scope>
    <source>
        <strain evidence="2 5">NBRC 105008</strain>
    </source>
</reference>
<dbReference type="Proteomes" id="UP000093226">
    <property type="component" value="Unassembled WGS sequence"/>
</dbReference>
<dbReference type="InterPro" id="IPR001173">
    <property type="entry name" value="Glyco_trans_2-like"/>
</dbReference>
<dbReference type="STRING" id="551990.SAMN05192550_2290"/>
<sequence length="308" mass="35985">MMSNAMVTVVMITYGHEKFIKQAIKGVLEQKVNFQVELIIANDCSPDKTAEVIDTILQTETIPSNISIIYKGHEKNIGMMPNFIWTLRQAKGKYIALCEGDDYWTEPTKLQQQVDFMEQHPNYIMCCHDRNVVNEKNEVLIQNQQTTKVDKDTFVQTLLYRNISFDDTFYHYFEKAKNGDTFLIYRLHQLGATHYFDFNGACYRVSDVGVWSKVSDDKRFEMSISSLDNMIEYYSLLANKFAIKQIKKWKAEQYLIRSKSLSEAGYKISALNHIFRYNTLLLSSNPNHFFSLNNFKTSILLNLRYLLQ</sequence>
<dbReference type="Gene3D" id="3.90.550.10">
    <property type="entry name" value="Spore Coat Polysaccharide Biosynthesis Protein SpsA, Chain A"/>
    <property type="match status" value="1"/>
</dbReference>
<evidence type="ECO:0000313" key="5">
    <source>
        <dbReference type="Proteomes" id="UP000321579"/>
    </source>
</evidence>
<proteinExistence type="predicted"/>
<dbReference type="Pfam" id="PF00535">
    <property type="entry name" value="Glycos_transf_2"/>
    <property type="match status" value="1"/>
</dbReference>
<organism evidence="3 4">
    <name type="scientific">Flavobacterium glycines</name>
    <dbReference type="NCBI Taxonomy" id="551990"/>
    <lineage>
        <taxon>Bacteria</taxon>
        <taxon>Pseudomonadati</taxon>
        <taxon>Bacteroidota</taxon>
        <taxon>Flavobacteriia</taxon>
        <taxon>Flavobacteriales</taxon>
        <taxon>Flavobacteriaceae</taxon>
        <taxon>Flavobacterium</taxon>
    </lineage>
</organism>
<accession>A0A1B9DHD2</accession>
<reference evidence="3" key="2">
    <citation type="submission" date="2016-03" db="EMBL/GenBank/DDBJ databases">
        <authorList>
            <person name="Ploux O."/>
        </authorList>
    </citation>
    <scope>NUCLEOTIDE SEQUENCE</scope>
    <source>
        <strain evidence="3">NBRC 105008</strain>
    </source>
</reference>
<name>A0A1B9DHD2_9FLAO</name>
<evidence type="ECO:0000313" key="3">
    <source>
        <dbReference type="EMBL" id="OCB69088.1"/>
    </source>
</evidence>
<protein>
    <submittedName>
        <fullName evidence="2">Glycosyl transferase</fullName>
    </submittedName>
</protein>
<dbReference type="PANTHER" id="PTHR22916">
    <property type="entry name" value="GLYCOSYLTRANSFERASE"/>
    <property type="match status" value="1"/>
</dbReference>
<dbReference type="AlphaFoldDB" id="A0A1B9DHD2"/>
<reference evidence="4" key="1">
    <citation type="submission" date="2016-03" db="EMBL/GenBank/DDBJ databases">
        <title>Draft genome sequence of Paenibacillus glacialis DSM 22343.</title>
        <authorList>
            <person name="Shin S.-K."/>
            <person name="Yi H."/>
        </authorList>
    </citation>
    <scope>NUCLEOTIDE SEQUENCE [LARGE SCALE GENOMIC DNA]</scope>
    <source>
        <strain evidence="4">NBRC 105008</strain>
    </source>
</reference>
<dbReference type="OrthoDB" id="199095at2"/>
<comment type="caution">
    <text evidence="3">The sequence shown here is derived from an EMBL/GenBank/DDBJ whole genome shotgun (WGS) entry which is preliminary data.</text>
</comment>
<dbReference type="GO" id="GO:0016758">
    <property type="term" value="F:hexosyltransferase activity"/>
    <property type="evidence" value="ECO:0007669"/>
    <property type="project" value="UniProtKB-ARBA"/>
</dbReference>